<reference evidence="3" key="1">
    <citation type="submission" date="2021-01" db="EMBL/GenBank/DDBJ databases">
        <authorList>
            <person name="Corre E."/>
            <person name="Pelletier E."/>
            <person name="Niang G."/>
            <person name="Scheremetjew M."/>
            <person name="Finn R."/>
            <person name="Kale V."/>
            <person name="Holt S."/>
            <person name="Cochrane G."/>
            <person name="Meng A."/>
            <person name="Brown T."/>
            <person name="Cohen L."/>
        </authorList>
    </citation>
    <scope>NUCLEOTIDE SEQUENCE</scope>
    <source>
        <strain evidence="3">MM31A-1</strain>
    </source>
</reference>
<protein>
    <submittedName>
        <fullName evidence="3">Uncharacterized protein</fullName>
    </submittedName>
</protein>
<name>A0A7S3PY49_9STRA</name>
<evidence type="ECO:0000256" key="2">
    <source>
        <dbReference type="SAM" id="SignalP"/>
    </source>
</evidence>
<feature type="chain" id="PRO_5031376129" evidence="2">
    <location>
        <begin position="21"/>
        <end position="169"/>
    </location>
</feature>
<feature type="region of interest" description="Disordered" evidence="1">
    <location>
        <begin position="83"/>
        <end position="146"/>
    </location>
</feature>
<feature type="signal peptide" evidence="2">
    <location>
        <begin position="1"/>
        <end position="20"/>
    </location>
</feature>
<sequence length="169" mass="18805">MMYVPSKLVFLFFGVIITHASCGTNEAIYTVPVGQLLELQPIERKAQFTHMNISYHHSRIFENHRMLQDVAASPDVTDSYGDIVRPVPPLPGHQRLNAPKPKIAKSSKSKVGRLSGKGTQPDKKETAYTISSPNKAADANRSESSSSSRTTVRWDVVFILLTMNLSFLF</sequence>
<evidence type="ECO:0000256" key="1">
    <source>
        <dbReference type="SAM" id="MobiDB-lite"/>
    </source>
</evidence>
<organism evidence="3">
    <name type="scientific">Chaetoceros debilis</name>
    <dbReference type="NCBI Taxonomy" id="122233"/>
    <lineage>
        <taxon>Eukaryota</taxon>
        <taxon>Sar</taxon>
        <taxon>Stramenopiles</taxon>
        <taxon>Ochrophyta</taxon>
        <taxon>Bacillariophyta</taxon>
        <taxon>Coscinodiscophyceae</taxon>
        <taxon>Chaetocerotophycidae</taxon>
        <taxon>Chaetocerotales</taxon>
        <taxon>Chaetocerotaceae</taxon>
        <taxon>Chaetoceros</taxon>
    </lineage>
</organism>
<keyword evidence="2" id="KW-0732">Signal</keyword>
<feature type="compositionally biased region" description="Basic residues" evidence="1">
    <location>
        <begin position="102"/>
        <end position="111"/>
    </location>
</feature>
<accession>A0A7S3PY49</accession>
<gene>
    <name evidence="3" type="ORF">CDEB00056_LOCUS4393</name>
</gene>
<evidence type="ECO:0000313" key="3">
    <source>
        <dbReference type="EMBL" id="CAE0459552.1"/>
    </source>
</evidence>
<dbReference type="AlphaFoldDB" id="A0A7S3PY49"/>
<proteinExistence type="predicted"/>
<dbReference type="EMBL" id="HBIO01006068">
    <property type="protein sequence ID" value="CAE0459552.1"/>
    <property type="molecule type" value="Transcribed_RNA"/>
</dbReference>